<evidence type="ECO:0000259" key="4">
    <source>
        <dbReference type="PROSITE" id="PS50174"/>
    </source>
</evidence>
<dbReference type="eggNOG" id="KOG1994">
    <property type="taxonomic scope" value="Eukaryota"/>
</dbReference>
<dbReference type="Proteomes" id="UP000009046">
    <property type="component" value="Unassembled WGS sequence"/>
</dbReference>
<evidence type="ECO:0000313" key="5">
    <source>
        <dbReference type="EMBL" id="EEB20345.1"/>
    </source>
</evidence>
<dbReference type="RefSeq" id="XP_002433083.1">
    <property type="nucleotide sequence ID" value="XM_002433038.1"/>
</dbReference>
<dbReference type="SMART" id="SM01173">
    <property type="entry name" value="DUF4187"/>
    <property type="match status" value="1"/>
</dbReference>
<dbReference type="OMA" id="DYMNMVI"/>
<dbReference type="EMBL" id="AAZO01007492">
    <property type="status" value="NOT_ANNOTATED_CDS"/>
    <property type="molecule type" value="Genomic_DNA"/>
</dbReference>
<accession>E0W3Y9</accession>
<dbReference type="OrthoDB" id="786951at2759"/>
<dbReference type="GO" id="GO:0000776">
    <property type="term" value="C:kinetochore"/>
    <property type="evidence" value="ECO:0007669"/>
    <property type="project" value="TreeGrafter"/>
</dbReference>
<dbReference type="InterPro" id="IPR000467">
    <property type="entry name" value="G_patch_dom"/>
</dbReference>
<evidence type="ECO:0000256" key="3">
    <source>
        <dbReference type="ARBA" id="ARBA00030688"/>
    </source>
</evidence>
<dbReference type="PANTHER" id="PTHR21032:SF0">
    <property type="entry name" value="G PATCH DOMAIN-CONTAINING PROTEIN 11"/>
    <property type="match status" value="1"/>
</dbReference>
<evidence type="ECO:0000313" key="6">
    <source>
        <dbReference type="EnsemblMetazoa" id="PHUM613060-PA"/>
    </source>
</evidence>
<dbReference type="PANTHER" id="PTHR21032">
    <property type="entry name" value="G PATCH DOMAIN-CONTAINING PROTEIN 11"/>
    <property type="match status" value="1"/>
</dbReference>
<dbReference type="EnsemblMetazoa" id="PHUM613060-RA">
    <property type="protein sequence ID" value="PHUM613060-PA"/>
    <property type="gene ID" value="PHUM613060"/>
</dbReference>
<dbReference type="InterPro" id="IPR025239">
    <property type="entry name" value="DUF4187"/>
</dbReference>
<comment type="similarity">
    <text evidence="1">Belongs to the GPATCH11 family.</text>
</comment>
<name>E0W3Y9_PEDHC</name>
<proteinExistence type="inferred from homology"/>
<dbReference type="InterPro" id="IPR039249">
    <property type="entry name" value="GPATCH11"/>
</dbReference>
<dbReference type="FunCoup" id="E0W3Y9">
    <property type="interactions" value="258"/>
</dbReference>
<dbReference type="GO" id="GO:0003676">
    <property type="term" value="F:nucleic acid binding"/>
    <property type="evidence" value="ECO:0007669"/>
    <property type="project" value="InterPro"/>
</dbReference>
<organism>
    <name type="scientific">Pediculus humanus subsp. corporis</name>
    <name type="common">Body louse</name>
    <dbReference type="NCBI Taxonomy" id="121224"/>
    <lineage>
        <taxon>Eukaryota</taxon>
        <taxon>Metazoa</taxon>
        <taxon>Ecdysozoa</taxon>
        <taxon>Arthropoda</taxon>
        <taxon>Hexapoda</taxon>
        <taxon>Insecta</taxon>
        <taxon>Pterygota</taxon>
        <taxon>Neoptera</taxon>
        <taxon>Paraneoptera</taxon>
        <taxon>Psocodea</taxon>
        <taxon>Troctomorpha</taxon>
        <taxon>Phthiraptera</taxon>
        <taxon>Anoplura</taxon>
        <taxon>Pediculidae</taxon>
        <taxon>Pediculus</taxon>
    </lineage>
</organism>
<sequence length="260" mass="30377">MDEELDYMSDDFLASCTKGANDVRPGLLNNRRELREHELIKKKQLAMIEKKKPIQVYQTEVLEEGLKQPINSSNKGFSMLQKMGFKSGMGLGKNNDGMIEPISLNVKNNKQGLGHKIKNQTLLKKKTENKLDEINEKDFTMFLSKKNKEKKTTSDLRKSQRVCKELDIKTNKTEPETFWFWPKEDSLDKSEASVNNDEENISCIENSEDIDNEEEITDEEKLELITKYLRETYYYCIWCSVQYYDEKDLEECPGSTRDDH</sequence>
<dbReference type="Pfam" id="PF01585">
    <property type="entry name" value="G-patch"/>
    <property type="match status" value="1"/>
</dbReference>
<dbReference type="PROSITE" id="PS50174">
    <property type="entry name" value="G_PATCH"/>
    <property type="match status" value="1"/>
</dbReference>
<gene>
    <name evidence="6" type="primary">8239741</name>
    <name evidence="5" type="ORF">Phum_PHUM613060</name>
</gene>
<reference evidence="6" key="3">
    <citation type="submission" date="2021-02" db="UniProtKB">
        <authorList>
            <consortium name="EnsemblMetazoa"/>
        </authorList>
    </citation>
    <scope>IDENTIFICATION</scope>
    <source>
        <strain evidence="6">USDA</strain>
    </source>
</reference>
<dbReference type="KEGG" id="phu:Phum_PHUM613060"/>
<dbReference type="Pfam" id="PF13821">
    <property type="entry name" value="DUF4187"/>
    <property type="match status" value="1"/>
</dbReference>
<dbReference type="HOGENOM" id="CLU_046724_3_1_1"/>
<dbReference type="GeneID" id="8239741"/>
<dbReference type="VEuPathDB" id="VectorBase:PHUM613060"/>
<evidence type="ECO:0000256" key="1">
    <source>
        <dbReference type="ARBA" id="ARBA00007140"/>
    </source>
</evidence>
<reference evidence="5" key="1">
    <citation type="submission" date="2007-04" db="EMBL/GenBank/DDBJ databases">
        <title>Annotation of Pediculus humanus corporis strain USDA.</title>
        <authorList>
            <person name="Kirkness E."/>
            <person name="Hannick L."/>
            <person name="Hass B."/>
            <person name="Bruggner R."/>
            <person name="Lawson D."/>
            <person name="Bidwell S."/>
            <person name="Joardar V."/>
            <person name="Caler E."/>
            <person name="Walenz B."/>
            <person name="Inman J."/>
            <person name="Schobel S."/>
            <person name="Galinsky K."/>
            <person name="Amedeo P."/>
            <person name="Strausberg R."/>
        </authorList>
    </citation>
    <scope>NUCLEOTIDE SEQUENCE</scope>
    <source>
        <strain evidence="5">USDA</strain>
    </source>
</reference>
<dbReference type="SMART" id="SM00443">
    <property type="entry name" value="G_patch"/>
    <property type="match status" value="1"/>
</dbReference>
<keyword evidence="7" id="KW-1185">Reference proteome</keyword>
<dbReference type="InParanoid" id="E0W3Y9"/>
<protein>
    <recommendedName>
        <fullName evidence="2">G patch domain-containing protein 11</fullName>
    </recommendedName>
    <alternativeName>
        <fullName evidence="3">Coiled-coil domain-containing protein 75</fullName>
    </alternativeName>
</protein>
<dbReference type="EMBL" id="DS235885">
    <property type="protein sequence ID" value="EEB20345.1"/>
    <property type="molecule type" value="Genomic_DNA"/>
</dbReference>
<dbReference type="STRING" id="121224.E0W3Y9"/>
<reference evidence="5" key="2">
    <citation type="submission" date="2007-04" db="EMBL/GenBank/DDBJ databases">
        <title>The genome of the human body louse.</title>
        <authorList>
            <consortium name="The Human Body Louse Genome Consortium"/>
            <person name="Kirkness E."/>
            <person name="Walenz B."/>
            <person name="Hass B."/>
            <person name="Bruggner R."/>
            <person name="Strausberg R."/>
        </authorList>
    </citation>
    <scope>NUCLEOTIDE SEQUENCE</scope>
    <source>
        <strain evidence="5">USDA</strain>
    </source>
</reference>
<dbReference type="CTD" id="8239741"/>
<evidence type="ECO:0000256" key="2">
    <source>
        <dbReference type="ARBA" id="ARBA00021978"/>
    </source>
</evidence>
<dbReference type="AlphaFoldDB" id="E0W3Y9"/>
<evidence type="ECO:0000313" key="7">
    <source>
        <dbReference type="Proteomes" id="UP000009046"/>
    </source>
</evidence>
<feature type="domain" description="G-patch" evidence="4">
    <location>
        <begin position="72"/>
        <end position="118"/>
    </location>
</feature>